<organism evidence="1 2">
    <name type="scientific">Cereibacter sphaeroides</name>
    <name type="common">Rhodobacter sphaeroides</name>
    <dbReference type="NCBI Taxonomy" id="1063"/>
    <lineage>
        <taxon>Bacteria</taxon>
        <taxon>Pseudomonadati</taxon>
        <taxon>Pseudomonadota</taxon>
        <taxon>Alphaproteobacteria</taxon>
        <taxon>Rhodobacterales</taxon>
        <taxon>Paracoccaceae</taxon>
        <taxon>Cereibacter</taxon>
    </lineage>
</organism>
<comment type="caution">
    <text evidence="1">The sequence shown here is derived from an EMBL/GenBank/DDBJ whole genome shotgun (WGS) entry which is preliminary data.</text>
</comment>
<dbReference type="SUPFAM" id="SSF52540">
    <property type="entry name" value="P-loop containing nucleoside triphosphate hydrolases"/>
    <property type="match status" value="1"/>
</dbReference>
<name>A0A2W5SN53_CERSP</name>
<dbReference type="InterPro" id="IPR052922">
    <property type="entry name" value="Cytidylate_Kinase-2"/>
</dbReference>
<reference evidence="1 2" key="1">
    <citation type="submission" date="2017-08" db="EMBL/GenBank/DDBJ databases">
        <title>Infants hospitalized years apart are colonized by the same room-sourced microbial strains.</title>
        <authorList>
            <person name="Brooks B."/>
            <person name="Olm M.R."/>
            <person name="Firek B.A."/>
            <person name="Baker R."/>
            <person name="Thomas B.C."/>
            <person name="Morowitz M.J."/>
            <person name="Banfield J.F."/>
        </authorList>
    </citation>
    <scope>NUCLEOTIDE SEQUENCE [LARGE SCALE GENOMIC DNA]</scope>
    <source>
        <strain evidence="1">S2_003_000_R2_11</strain>
    </source>
</reference>
<protein>
    <recommendedName>
        <fullName evidence="3">DNA topology modulation protein FlaR</fullName>
    </recommendedName>
</protein>
<evidence type="ECO:0000313" key="2">
    <source>
        <dbReference type="Proteomes" id="UP000248975"/>
    </source>
</evidence>
<gene>
    <name evidence="1" type="ORF">DI533_08745</name>
</gene>
<dbReference type="InterPro" id="IPR027417">
    <property type="entry name" value="P-loop_NTPase"/>
</dbReference>
<dbReference type="AlphaFoldDB" id="A0A2W5SN53"/>
<dbReference type="Gene3D" id="3.40.50.300">
    <property type="entry name" value="P-loop containing nucleotide triphosphate hydrolases"/>
    <property type="match status" value="1"/>
</dbReference>
<dbReference type="EMBL" id="QFQS01000001">
    <property type="protein sequence ID" value="PZR01095.1"/>
    <property type="molecule type" value="Genomic_DNA"/>
</dbReference>
<dbReference type="Proteomes" id="UP000248975">
    <property type="component" value="Unassembled WGS sequence"/>
</dbReference>
<sequence length="181" mass="21008">MTYRRIMVFGGAGSGKSTLARRLGALSGLPVIHIDPLYWQPGWVERPRSETRALATEAAMRDDWVFEGNNSETMDIRAERADLIIFLDMPRHLRIWSILRRILRYWGRSRPDMTPGCPERFDLDFLTGFVWDYEKKGRVAALDFIARWQSRRPVLHLRSRRAVKLLLADPAFLAKLAPEMP</sequence>
<evidence type="ECO:0000313" key="1">
    <source>
        <dbReference type="EMBL" id="PZR01095.1"/>
    </source>
</evidence>
<evidence type="ECO:0008006" key="3">
    <source>
        <dbReference type="Google" id="ProtNLM"/>
    </source>
</evidence>
<dbReference type="PANTHER" id="PTHR37816:SF3">
    <property type="entry name" value="MODULATES DNA TOPOLOGY"/>
    <property type="match status" value="1"/>
</dbReference>
<proteinExistence type="predicted"/>
<accession>A0A2W5SN53</accession>
<dbReference type="PANTHER" id="PTHR37816">
    <property type="entry name" value="YALI0E33011P"/>
    <property type="match status" value="1"/>
</dbReference>